<feature type="domain" description="MRH" evidence="11">
    <location>
        <begin position="32"/>
        <end position="146"/>
    </location>
</feature>
<dbReference type="FunFam" id="2.70.130.10:FF:000020">
    <property type="entry name" value="Insulin-like growth factor 2 receptor"/>
    <property type="match status" value="1"/>
</dbReference>
<protein>
    <submittedName>
        <fullName evidence="12">Insulin-like growth factor 2 receptor</fullName>
    </submittedName>
</protein>
<dbReference type="GO" id="GO:0005770">
    <property type="term" value="C:late endosome"/>
    <property type="evidence" value="ECO:0007669"/>
    <property type="project" value="TreeGrafter"/>
</dbReference>
<dbReference type="GeneID" id="114666126"/>
<comment type="subcellular location">
    <subcellularLocation>
        <location evidence="1">Endomembrane system</location>
    </subcellularLocation>
</comment>
<evidence type="ECO:0000256" key="10">
    <source>
        <dbReference type="SAM" id="SignalP"/>
    </source>
</evidence>
<feature type="signal peptide" evidence="10">
    <location>
        <begin position="1"/>
        <end position="26"/>
    </location>
</feature>
<dbReference type="PANTHER" id="PTHR15071:SF17">
    <property type="entry name" value="CATION-INDEPENDENT MANNOSE-6-PHOSPHATE RECEPTOR"/>
    <property type="match status" value="1"/>
</dbReference>
<proteinExistence type="predicted"/>
<feature type="domain" description="MRH" evidence="11">
    <location>
        <begin position="304"/>
        <end position="454"/>
    </location>
</feature>
<feature type="domain" description="MRH" evidence="11">
    <location>
        <begin position="916"/>
        <end position="1058"/>
    </location>
</feature>
<dbReference type="GO" id="GO:0038023">
    <property type="term" value="F:signaling receptor activity"/>
    <property type="evidence" value="ECO:0007669"/>
    <property type="project" value="InterPro"/>
</dbReference>
<dbReference type="FunFam" id="2.70.130.10:FF:000011">
    <property type="entry name" value="Insulin-like growth factor 2 receptor"/>
    <property type="match status" value="1"/>
</dbReference>
<accession>A0A8C4SMC8</accession>
<dbReference type="InterPro" id="IPR000479">
    <property type="entry name" value="CIMR_rpt"/>
</dbReference>
<dbReference type="InterPro" id="IPR044865">
    <property type="entry name" value="MRH_dom"/>
</dbReference>
<dbReference type="GO" id="GO:0005520">
    <property type="term" value="F:insulin-like growth factor binding"/>
    <property type="evidence" value="ECO:0007669"/>
    <property type="project" value="TreeGrafter"/>
</dbReference>
<reference evidence="12" key="2">
    <citation type="submission" date="2025-08" db="UniProtKB">
        <authorList>
            <consortium name="Ensembl"/>
        </authorList>
    </citation>
    <scope>IDENTIFICATION</scope>
</reference>
<name>A0A8C4SMC8_ERPCA</name>
<feature type="domain" description="MRH" evidence="11">
    <location>
        <begin position="1497"/>
        <end position="1637"/>
    </location>
</feature>
<feature type="domain" description="MRH" evidence="11">
    <location>
        <begin position="751"/>
        <end position="908"/>
    </location>
</feature>
<reference evidence="12" key="1">
    <citation type="submission" date="2021-06" db="EMBL/GenBank/DDBJ databases">
        <authorList>
            <consortium name="Wellcome Sanger Institute Data Sharing"/>
        </authorList>
    </citation>
    <scope>NUCLEOTIDE SEQUENCE [LARGE SCALE GENOMIC DNA]</scope>
</reference>
<dbReference type="FunFam" id="2.70.130.10:FF:000012">
    <property type="entry name" value="Insulin-like growth factor 2 receptor"/>
    <property type="match status" value="1"/>
</dbReference>
<dbReference type="Pfam" id="PF00878">
    <property type="entry name" value="CIMR"/>
    <property type="match status" value="14"/>
</dbReference>
<dbReference type="FunFam" id="2.70.130.10:FF:000019">
    <property type="entry name" value="Insulin-like growth factor 2 receptor"/>
    <property type="match status" value="1"/>
</dbReference>
<feature type="domain" description="MRH" evidence="11">
    <location>
        <begin position="155"/>
        <end position="298"/>
    </location>
</feature>
<keyword evidence="13" id="KW-1185">Reference proteome</keyword>
<feature type="domain" description="MRH" evidence="11">
    <location>
        <begin position="612"/>
        <end position="748"/>
    </location>
</feature>
<evidence type="ECO:0000256" key="2">
    <source>
        <dbReference type="ARBA" id="ARBA00022448"/>
    </source>
</evidence>
<evidence type="ECO:0000256" key="1">
    <source>
        <dbReference type="ARBA" id="ARBA00004308"/>
    </source>
</evidence>
<dbReference type="FunFam" id="2.70.130.10:FF:000010">
    <property type="entry name" value="Insulin-like growth factor 2 receptor"/>
    <property type="match status" value="1"/>
</dbReference>
<keyword evidence="3 9" id="KW-0812">Transmembrane</keyword>
<dbReference type="Ensembl" id="ENSECRT00000020235.1">
    <property type="protein sequence ID" value="ENSECRP00000019816.1"/>
    <property type="gene ID" value="ENSECRG00000013268.1"/>
</dbReference>
<keyword evidence="6 9" id="KW-0472">Membrane</keyword>
<feature type="domain" description="MRH" evidence="11">
    <location>
        <begin position="1061"/>
        <end position="1198"/>
    </location>
</feature>
<feature type="domain" description="MRH" evidence="11">
    <location>
        <begin position="459"/>
        <end position="606"/>
    </location>
</feature>
<dbReference type="FunFam" id="2.70.130.10:FF:000005">
    <property type="entry name" value="Insulin-like growth factor 2 receptor"/>
    <property type="match status" value="1"/>
</dbReference>
<evidence type="ECO:0000256" key="5">
    <source>
        <dbReference type="ARBA" id="ARBA00022989"/>
    </source>
</evidence>
<dbReference type="PROSITE" id="PS51914">
    <property type="entry name" value="MRH"/>
    <property type="match status" value="15"/>
</dbReference>
<feature type="domain" description="MRH" evidence="11">
    <location>
        <begin position="1350"/>
        <end position="1491"/>
    </location>
</feature>
<feature type="transmembrane region" description="Helical" evidence="9">
    <location>
        <begin position="2233"/>
        <end position="2255"/>
    </location>
</feature>
<dbReference type="CTD" id="3482"/>
<dbReference type="FunFam" id="2.70.130.10:FF:000016">
    <property type="entry name" value="Insulin-like growth factor 2 receptor"/>
    <property type="match status" value="1"/>
</dbReference>
<feature type="region of interest" description="Disordered" evidence="8">
    <location>
        <begin position="2357"/>
        <end position="2434"/>
    </location>
</feature>
<dbReference type="FunFam" id="2.70.130.10:FF:000007">
    <property type="entry name" value="Insulin-like growth factor 2 receptor"/>
    <property type="match status" value="1"/>
</dbReference>
<feature type="domain" description="MRH" evidence="11">
    <location>
        <begin position="1789"/>
        <end position="1924"/>
    </location>
</feature>
<evidence type="ECO:0000313" key="12">
    <source>
        <dbReference type="Ensembl" id="ENSECRP00000019816.1"/>
    </source>
</evidence>
<keyword evidence="5 9" id="KW-1133">Transmembrane helix</keyword>
<feature type="domain" description="MRH" evidence="11">
    <location>
        <begin position="1927"/>
        <end position="2062"/>
    </location>
</feature>
<evidence type="ECO:0000256" key="9">
    <source>
        <dbReference type="SAM" id="Phobius"/>
    </source>
</evidence>
<dbReference type="FunFam" id="2.70.130.10:FF:000004">
    <property type="entry name" value="Insulin-like growth factor 2 receptor"/>
    <property type="match status" value="1"/>
</dbReference>
<dbReference type="GO" id="GO:0005886">
    <property type="term" value="C:plasma membrane"/>
    <property type="evidence" value="ECO:0007669"/>
    <property type="project" value="TreeGrafter"/>
</dbReference>
<evidence type="ECO:0000256" key="3">
    <source>
        <dbReference type="ARBA" id="ARBA00022692"/>
    </source>
</evidence>
<dbReference type="GO" id="GO:0005802">
    <property type="term" value="C:trans-Golgi network"/>
    <property type="evidence" value="ECO:0007669"/>
    <property type="project" value="TreeGrafter"/>
</dbReference>
<feature type="chain" id="PRO_5034806039" evidence="10">
    <location>
        <begin position="27"/>
        <end position="2434"/>
    </location>
</feature>
<sequence length="2434" mass="269882">MGRMIRATVVASAAACLALLVQVVEGTLWYQDLCRFTWKAIDTDNNTLYTINLCSSIVSECGQSSAICANKSNKSSFESVGDLSLLKVSGSILEFNTSNKCAESKSKTVQSSIGFLCGKTMGTPEFITVSECVHYFEWRTYVACKKDKFKPHIEVPCYAFDENGKKHDLNPLIKISEAYSVDDLDDDDVDLIINVCRSIDSSKVTCPNGSAACLLTSKGAFEVGRPNQPLQLLDQNRLVLHYESTAEHVPDFCIDYTPAVTITFICPSKRQEGTEPRLTAKRNCRYEIEWETEFACQRNYLESHTCTLTNEQHDIAIDLTPLRQSPESASYRAASKTSDGTIDYYFYLNICGETTAGECVDPEGFVSSCQVKNNGEFTKIAGKYQNQTLRYSDGDLSLIYPGGSTCSSGFQRMTIINFACNESAENDGKGSPMFTGEVDCTYFFDWDTKYACVKEKEDHLCRVADNKKLYDLSPLTRYSDSGLALNWEALDSSVSEKQYFYINVCSRVLKTGGASSCPLDAAACSVDKTNNTKSLGRFLSSPRLDGNKIQLVYSEGDSCHETFKIKTILSLICKPGDLESAPILKSTGSDKCLYEFEWHTSAACVLSKTVGENCRVSDPLAGLFFDLSKLYKKGGKYKISTDVYDFYLNVCGNLSDTVCLNTSGACQVDKSNNSWNLGEYNSKLSYYDGMIKLIYTNGSQYNNKHHTRRSTMMTFLCDHDAGIGLPEYQVEDNYTYNFKWRTVYACPISLPECVVTDKATMEQYDLSSLSRVSINSENWNALDHSEEKVLRKYYINVCRPLNPVPGCDQFAAACEMEFKTSEGRTYETVTVSNLGIAFEGPIVKEKNHILLEYINGSACVSADGNQTFYSTQIFLTCSEGTMFSGPRFLEKRDCVTKFLWETEAACPISTLKGNNETCTVKDPKTGFEFSLLPLASKTGYTATGNGKIFKVNVCGSISDCGLVQGVPAAGCELENNKPVTPVGVERSLQFSTDGILTLTYFGGFDISTGTHNSFIIRFVCDQDAYPGNLTLLREEMSSSRNTVYKVFFEFYTALVCLPAPVDCVVTDPSGNEYDLSDLSRDEEPWTAVDTSSDAKKRTFYLNVCKPLPRASGCQGGSLGSCVKYANSNTNLGYLQSSLQAHADGSLSIVYHNGDKCNTGRFSTRIIFHCDDSPGSPLFQHQDGCEYVFIWRTSEACPVRRAQGNNCQVRDPKSGYLFDLTPLSLEDYVVNTEEYEYHFRVCGPLKTAVCLNKTGVGLEEISSCQVKIKDKNFNKVAGRYTKTITYDDGLIKINYTNGETCHRIYKRSTTIMFYCDHSQTSAKPVFLKETLDCSYLFEFHTSYACRPFKTIECSAKDNEGNSFDLSSLSLHQSNWVIEPLTRDTGKRYYINICKSLVQQNGSWNCSSNSASCLKDGSRYINLGEVAEGVHWDSGFLKLTYENGDNCPSGQRRKTVIRFKCDEEKVDSLPIVTTALEDCVYLFVWHTAAACPLKSNTNNDCRVSNPESGYLFDLNDFAKDGGYTIHDATDKNKVISLNICGAVSKGICSEGTGVCIRNGQNVVNAGKFSKSLTYMDQVLQLVYDGGDPCPRNPTLTHKSILSFVCKSEAGSGDGPVLVASDEETCSHFFSWHTPRVCEQRVNCSVWNRTSIIDLRPLIHKSGYYSAFDDDLDNGNSPDFYINVCQPLNPIPGVKCPPGAAVCLVPVSGPPIDIGRISGPPQINTGINEVYMNFKSNTVCSTNSNKNYSSLIVFHCQRGTELGSPEMVRKSECSYAFQWLTPVVCSDSDSSTGCTLRDEQLQYTFNLTALSAKSYQVTADSRAYHFKICSAVVNNPCNNGAVCLVSGNNVSSFGMAKAMRMSYSHDQDAVVLKYEDGDRCLSGTGNRMSTIILKCDDSVENGEPLLVSETLGCAVTFEMKTKFACTPTKMLCKVVNKHRTYDLRTLSSMTGPWYFSSNHNGYYLNLCQPVHGGLTDCPTNAAICRKTETGKTQMLGLTHTQQISVQGDTIFVNYSGGESVCGNTPAKTIVQLECGKTIGKPSLHHIDKERCEFWINWQTQAACSVKQQEVQMDMGKITIPGTRTSISMESLYFSLYKASGDIRPNGDAYIYDIQLSGITNSTVSSCIGATVCQVKTGGQQWRRIGSVGSARYYFKDDNLDVQITSMSSCNREKTKMASSTILFHCKPSAGNGIPEFFMETDDCQYLFLWYTSVICSLTSNSSVDDEVFGFSRRTQAVGTVLSLLCLVLIVCLLALLFYKRERRETMMQKISSCCRRGTNVTYKYSKINTDEDVAEDETEWLMEELAMPDSSKLPKESKENGHITTKAVNPDVFSSLHFDELDSEDEVLTVPDVHIHSARLPSQKKQLSSDTRQKRRVAPGRAFQDGSDDDLVGLLGEDVVKNISPKQKETSRPQKKKSVPLNVPSFHDDSDEDLLKV</sequence>
<dbReference type="RefSeq" id="XP_028676699.1">
    <property type="nucleotide sequence ID" value="XM_028820866.2"/>
</dbReference>
<dbReference type="FunFam" id="2.70.130.10:FF:000009">
    <property type="entry name" value="Insulin-like growth factor 2 receptor"/>
    <property type="match status" value="1"/>
</dbReference>
<evidence type="ECO:0000256" key="8">
    <source>
        <dbReference type="SAM" id="MobiDB-lite"/>
    </source>
</evidence>
<feature type="domain" description="MRH" evidence="11">
    <location>
        <begin position="2088"/>
        <end position="2214"/>
    </location>
</feature>
<evidence type="ECO:0000256" key="7">
    <source>
        <dbReference type="ARBA" id="ARBA00023157"/>
    </source>
</evidence>
<dbReference type="OrthoDB" id="4504960at2759"/>
<evidence type="ECO:0000313" key="13">
    <source>
        <dbReference type="Proteomes" id="UP000694620"/>
    </source>
</evidence>
<feature type="domain" description="MRH" evidence="11">
    <location>
        <begin position="1639"/>
        <end position="1784"/>
    </location>
</feature>
<keyword evidence="2" id="KW-0813">Transport</keyword>
<dbReference type="SMART" id="SM01404">
    <property type="entry name" value="CIMR"/>
    <property type="match status" value="14"/>
</dbReference>
<dbReference type="PANTHER" id="PTHR15071">
    <property type="entry name" value="MANNOSE-6-PHOSPHATE RECEPTOR FAMILY MEMBER"/>
    <property type="match status" value="1"/>
</dbReference>
<dbReference type="GO" id="GO:0007041">
    <property type="term" value="P:lysosomal transport"/>
    <property type="evidence" value="ECO:0007669"/>
    <property type="project" value="InterPro"/>
</dbReference>
<dbReference type="FunFam" id="2.70.130.10:FF:000028">
    <property type="entry name" value="Mannose-6-phosphate/insulin-like growth factor II receptor"/>
    <property type="match status" value="1"/>
</dbReference>
<evidence type="ECO:0000259" key="11">
    <source>
        <dbReference type="PROSITE" id="PS51914"/>
    </source>
</evidence>
<dbReference type="InterPro" id="IPR009011">
    <property type="entry name" value="Man6P_isomerase_rcpt-bd_dom_sf"/>
</dbReference>
<dbReference type="FunFam" id="2.70.130.10:FF:000013">
    <property type="entry name" value="Insulin-like growth factor 2 receptor"/>
    <property type="match status" value="1"/>
</dbReference>
<keyword evidence="4 10" id="KW-0732">Signal</keyword>
<gene>
    <name evidence="12" type="primary">IGF2R</name>
    <name evidence="12" type="synonym">igf2r</name>
</gene>
<organism evidence="12 13">
    <name type="scientific">Erpetoichthys calabaricus</name>
    <name type="common">Rope fish</name>
    <name type="synonym">Calamoichthys calabaricus</name>
    <dbReference type="NCBI Taxonomy" id="27687"/>
    <lineage>
        <taxon>Eukaryota</taxon>
        <taxon>Metazoa</taxon>
        <taxon>Chordata</taxon>
        <taxon>Craniata</taxon>
        <taxon>Vertebrata</taxon>
        <taxon>Euteleostomi</taxon>
        <taxon>Actinopterygii</taxon>
        <taxon>Polypteriformes</taxon>
        <taxon>Polypteridae</taxon>
        <taxon>Erpetoichthys</taxon>
    </lineage>
</organism>
<evidence type="ECO:0000256" key="4">
    <source>
        <dbReference type="ARBA" id="ARBA00022729"/>
    </source>
</evidence>
<evidence type="ECO:0000256" key="6">
    <source>
        <dbReference type="ARBA" id="ARBA00023136"/>
    </source>
</evidence>
<dbReference type="GeneTree" id="ENSGT00390000013943"/>
<dbReference type="Proteomes" id="UP000694620">
    <property type="component" value="Chromosome 15"/>
</dbReference>
<feature type="domain" description="MRH" evidence="11">
    <location>
        <begin position="1204"/>
        <end position="1346"/>
    </location>
</feature>
<dbReference type="Gene3D" id="2.70.130.10">
    <property type="entry name" value="Mannose-6-phosphate receptor binding domain"/>
    <property type="match status" value="15"/>
</dbReference>
<reference evidence="12" key="3">
    <citation type="submission" date="2025-09" db="UniProtKB">
        <authorList>
            <consortium name="Ensembl"/>
        </authorList>
    </citation>
    <scope>IDENTIFICATION</scope>
</reference>
<keyword evidence="7" id="KW-1015">Disulfide bond</keyword>
<dbReference type="GO" id="GO:0005537">
    <property type="term" value="F:D-mannose binding"/>
    <property type="evidence" value="ECO:0007669"/>
    <property type="project" value="InterPro"/>
</dbReference>
<dbReference type="FunFam" id="2.70.130.10:FF:000017">
    <property type="entry name" value="Insulin-like growth factor 2 receptor"/>
    <property type="match status" value="1"/>
</dbReference>
<dbReference type="SUPFAM" id="SSF50911">
    <property type="entry name" value="Mannose 6-phosphate receptor domain"/>
    <property type="match status" value="15"/>
</dbReference>